<evidence type="ECO:0000313" key="1">
    <source>
        <dbReference type="EMBL" id="AUX44216.1"/>
    </source>
</evidence>
<organism evidence="1 2">
    <name type="scientific">Sorangium cellulosum</name>
    <name type="common">Polyangium cellulosum</name>
    <dbReference type="NCBI Taxonomy" id="56"/>
    <lineage>
        <taxon>Bacteria</taxon>
        <taxon>Pseudomonadati</taxon>
        <taxon>Myxococcota</taxon>
        <taxon>Polyangia</taxon>
        <taxon>Polyangiales</taxon>
        <taxon>Polyangiaceae</taxon>
        <taxon>Sorangium</taxon>
    </lineage>
</organism>
<gene>
    <name evidence="1" type="ORF">SOCE26_056800</name>
</gene>
<protein>
    <submittedName>
        <fullName evidence="1">Uncharacterized protein</fullName>
    </submittedName>
</protein>
<proteinExistence type="predicted"/>
<name>A0A2L0EY51_SORCE</name>
<dbReference type="AlphaFoldDB" id="A0A2L0EY51"/>
<accession>A0A2L0EY51</accession>
<evidence type="ECO:0000313" key="2">
    <source>
        <dbReference type="Proteomes" id="UP000238348"/>
    </source>
</evidence>
<sequence length="126" mass="13578">MRPDPLKLEEILAAARCLPRKAQAELAETLLREAGTAAVEPSGQPGIEALRGMSETELVALSGSVVAPGRQRRMRALLRKNSRGELGDGERQELDALLEEADRIALLKARAAYTLAQLGRHRTAAA</sequence>
<dbReference type="EMBL" id="CP012673">
    <property type="protein sequence ID" value="AUX44216.1"/>
    <property type="molecule type" value="Genomic_DNA"/>
</dbReference>
<dbReference type="Proteomes" id="UP000238348">
    <property type="component" value="Chromosome"/>
</dbReference>
<reference evidence="1 2" key="1">
    <citation type="submission" date="2015-09" db="EMBL/GenBank/DDBJ databases">
        <title>Sorangium comparison.</title>
        <authorList>
            <person name="Zaburannyi N."/>
            <person name="Bunk B."/>
            <person name="Overmann J."/>
            <person name="Mueller R."/>
        </authorList>
    </citation>
    <scope>NUCLEOTIDE SEQUENCE [LARGE SCALE GENOMIC DNA]</scope>
    <source>
        <strain evidence="1 2">So ce26</strain>
    </source>
</reference>
<dbReference type="RefSeq" id="WP_104982775.1">
    <property type="nucleotide sequence ID" value="NZ_CP012673.1"/>
</dbReference>